<dbReference type="GeneID" id="26840444"/>
<evidence type="ECO:0000256" key="2">
    <source>
        <dbReference type="ARBA" id="ARBA00038358"/>
    </source>
</evidence>
<dbReference type="SUPFAM" id="SSF48208">
    <property type="entry name" value="Six-hairpin glycosidases"/>
    <property type="match status" value="1"/>
</dbReference>
<reference evidence="3 4" key="1">
    <citation type="submission" date="2015-11" db="EMBL/GenBank/DDBJ databases">
        <title>The genome of Debaryomyces fabryi.</title>
        <authorList>
            <person name="Tafer H."/>
            <person name="Lopandic K."/>
        </authorList>
    </citation>
    <scope>NUCLEOTIDE SEQUENCE [LARGE SCALE GENOMIC DNA]</scope>
    <source>
        <strain evidence="3 4">CBS 789</strain>
    </source>
</reference>
<dbReference type="GO" id="GO:0000272">
    <property type="term" value="P:polysaccharide catabolic process"/>
    <property type="evidence" value="ECO:0007669"/>
    <property type="project" value="TreeGrafter"/>
</dbReference>
<comment type="similarity">
    <text evidence="2">Belongs to the glycosyl hydrolase 88 family.</text>
</comment>
<accession>A0A0V1PXE0</accession>
<evidence type="ECO:0000313" key="4">
    <source>
        <dbReference type="Proteomes" id="UP000054251"/>
    </source>
</evidence>
<name>A0A0V1PXE0_9ASCO</name>
<dbReference type="OrthoDB" id="2317065at2759"/>
<dbReference type="InterPro" id="IPR052369">
    <property type="entry name" value="UG_Glycosaminoglycan_Hydrolase"/>
</dbReference>
<dbReference type="PANTHER" id="PTHR36845:SF1">
    <property type="entry name" value="HYDROLASE, PUTATIVE (AFU_ORTHOLOGUE AFUA_7G05090)-RELATED"/>
    <property type="match status" value="1"/>
</dbReference>
<evidence type="ECO:0008006" key="5">
    <source>
        <dbReference type="Google" id="ProtNLM"/>
    </source>
</evidence>
<organism evidence="3 4">
    <name type="scientific">Debaryomyces fabryi</name>
    <dbReference type="NCBI Taxonomy" id="58627"/>
    <lineage>
        <taxon>Eukaryota</taxon>
        <taxon>Fungi</taxon>
        <taxon>Dikarya</taxon>
        <taxon>Ascomycota</taxon>
        <taxon>Saccharomycotina</taxon>
        <taxon>Pichiomycetes</taxon>
        <taxon>Debaryomycetaceae</taxon>
        <taxon>Debaryomyces</taxon>
    </lineage>
</organism>
<evidence type="ECO:0000313" key="3">
    <source>
        <dbReference type="EMBL" id="KSA00786.1"/>
    </source>
</evidence>
<keyword evidence="4" id="KW-1185">Reference proteome</keyword>
<dbReference type="GO" id="GO:0052757">
    <property type="term" value="F:chondroitin hydrolase activity"/>
    <property type="evidence" value="ECO:0007669"/>
    <property type="project" value="TreeGrafter"/>
</dbReference>
<dbReference type="Gene3D" id="1.50.10.10">
    <property type="match status" value="1"/>
</dbReference>
<comment type="caution">
    <text evidence="3">The sequence shown here is derived from an EMBL/GenBank/DDBJ whole genome shotgun (WGS) entry which is preliminary data.</text>
</comment>
<dbReference type="InterPro" id="IPR008928">
    <property type="entry name" value="6-hairpin_glycosidase_sf"/>
</dbReference>
<sequence>MTKPTSAQPYLDEIKDKLYGDSTVAKIWGIASPALSQPEPPTGFPNYAPDGKYVLNDADYWTSGFFPGSVYALLERSKNYPDFFPKNKINEVKLEFAARWWADPMASRATTTTTHDLGFMIAPAFKREMILTKSKRSEEILITAANSLASRFDEKVGCIRSWDDLPPIKKDQTPKDMDKDFLVIIDNMCNLNLLYLGAYLSRDLRLSTIATKHAETTLKNHFRDDWSSYHVVQYNKQTGEVDSRYTAQGFADESGWTRGQAWGILGYIETYFWTKDRKFLDASKNIANYYISKLPQDGVPPWDFDAQDKHIRDVSSAMAAALGMIRIYEVEKDEEFLKKGLKLVRDCINLSYNNDAKLNDDGTVEIGATETILNNSTYIHNPACNIDIYDHGLVYADYYFLVIGNKLLQLGLYE</sequence>
<gene>
    <name evidence="3" type="ORF">AC631_03435</name>
</gene>
<evidence type="ECO:0000256" key="1">
    <source>
        <dbReference type="ARBA" id="ARBA00022801"/>
    </source>
</evidence>
<dbReference type="Proteomes" id="UP000054251">
    <property type="component" value="Unassembled WGS sequence"/>
</dbReference>
<dbReference type="SMR" id="A0A0V1PXE0"/>
<protein>
    <recommendedName>
        <fullName evidence="5">Unsaturated glucuronyl hydrolase</fullName>
    </recommendedName>
</protein>
<dbReference type="InterPro" id="IPR012341">
    <property type="entry name" value="6hp_glycosidase-like_sf"/>
</dbReference>
<dbReference type="RefSeq" id="XP_015466888.1">
    <property type="nucleotide sequence ID" value="XM_015612264.1"/>
</dbReference>
<proteinExistence type="inferred from homology"/>
<dbReference type="PANTHER" id="PTHR36845">
    <property type="entry name" value="HYDROLASE, PUTATIVE (AFU_ORTHOLOGUE AFUA_7G05090)-RELATED"/>
    <property type="match status" value="1"/>
</dbReference>
<keyword evidence="1" id="KW-0378">Hydrolase</keyword>
<dbReference type="AlphaFoldDB" id="A0A0V1PXE0"/>
<dbReference type="EMBL" id="LMYN01000074">
    <property type="protein sequence ID" value="KSA00786.1"/>
    <property type="molecule type" value="Genomic_DNA"/>
</dbReference>